<protein>
    <submittedName>
        <fullName evidence="2">Uncharacterized protein</fullName>
    </submittedName>
</protein>
<organism evidence="2 3">
    <name type="scientific">Streptomyces misionensis</name>
    <dbReference type="NCBI Taxonomy" id="67331"/>
    <lineage>
        <taxon>Bacteria</taxon>
        <taxon>Bacillati</taxon>
        <taxon>Actinomycetota</taxon>
        <taxon>Actinomycetes</taxon>
        <taxon>Kitasatosporales</taxon>
        <taxon>Streptomycetaceae</taxon>
        <taxon>Streptomyces</taxon>
    </lineage>
</organism>
<proteinExistence type="predicted"/>
<feature type="compositionally biased region" description="Low complexity" evidence="1">
    <location>
        <begin position="74"/>
        <end position="92"/>
    </location>
</feature>
<feature type="compositionally biased region" description="Basic and acidic residues" evidence="1">
    <location>
        <begin position="131"/>
        <end position="142"/>
    </location>
</feature>
<evidence type="ECO:0000313" key="3">
    <source>
        <dbReference type="Proteomes" id="UP000182375"/>
    </source>
</evidence>
<dbReference type="STRING" id="67331.SAMN04490357_1040"/>
<name>A0A1H4PAS8_9ACTN</name>
<dbReference type="RefSeq" id="WP_074990983.1">
    <property type="nucleotide sequence ID" value="NZ_FNTD01000004.1"/>
</dbReference>
<sequence>MAAWECAECTTTYAVGLPKCPQCGSAIRVNEATQPPEEQDMPKVTVHGGPSIEGHAVDPETSEVTPIEPEEGEGVSAGTSSSTSSETPSQSDEQSEKPDRSRARGTGSRSTRSREEEGSSARRTATGGRKTAGDHSAEDGDA</sequence>
<dbReference type="Proteomes" id="UP000182375">
    <property type="component" value="Unassembled WGS sequence"/>
</dbReference>
<accession>A0A1H4PAS8</accession>
<gene>
    <name evidence="2" type="ORF">SAMN04490357_1040</name>
</gene>
<dbReference type="GeneID" id="95510279"/>
<dbReference type="AlphaFoldDB" id="A0A1H4PAS8"/>
<feature type="region of interest" description="Disordered" evidence="1">
    <location>
        <begin position="31"/>
        <end position="142"/>
    </location>
</feature>
<dbReference type="EMBL" id="FNTD01000004">
    <property type="protein sequence ID" value="SEC04510.1"/>
    <property type="molecule type" value="Genomic_DNA"/>
</dbReference>
<evidence type="ECO:0000256" key="1">
    <source>
        <dbReference type="SAM" id="MobiDB-lite"/>
    </source>
</evidence>
<evidence type="ECO:0000313" key="2">
    <source>
        <dbReference type="EMBL" id="SEC04510.1"/>
    </source>
</evidence>
<reference evidence="2 3" key="1">
    <citation type="submission" date="2016-10" db="EMBL/GenBank/DDBJ databases">
        <authorList>
            <person name="de Groot N.N."/>
        </authorList>
    </citation>
    <scope>NUCLEOTIDE SEQUENCE [LARGE SCALE GENOMIC DNA]</scope>
    <source>
        <strain evidence="2 3">DSM 40306</strain>
    </source>
</reference>